<keyword evidence="4" id="KW-0067">ATP-binding</keyword>
<evidence type="ECO:0000256" key="4">
    <source>
        <dbReference type="ARBA" id="ARBA00022840"/>
    </source>
</evidence>
<accession>A0AA88YPH3</accession>
<evidence type="ECO:0000259" key="10">
    <source>
        <dbReference type="PROSITE" id="PS51194"/>
    </source>
</evidence>
<evidence type="ECO:0000256" key="1">
    <source>
        <dbReference type="ARBA" id="ARBA00005446"/>
    </source>
</evidence>
<evidence type="ECO:0000259" key="9">
    <source>
        <dbReference type="PROSITE" id="PS51192"/>
    </source>
</evidence>
<evidence type="ECO:0000256" key="5">
    <source>
        <dbReference type="ARBA" id="ARBA00023125"/>
    </source>
</evidence>
<comment type="catalytic activity">
    <reaction evidence="6">
        <text>Couples ATP hydrolysis with the unwinding of duplex DNA by translocating in the 3'-5' direction.</text>
        <dbReference type="EC" id="5.6.2.4"/>
    </reaction>
</comment>
<dbReference type="InterPro" id="IPR011545">
    <property type="entry name" value="DEAD/DEAH_box_helicase_dom"/>
</dbReference>
<dbReference type="SMART" id="SM00490">
    <property type="entry name" value="HELICc"/>
    <property type="match status" value="1"/>
</dbReference>
<dbReference type="Gene3D" id="3.40.50.300">
    <property type="entry name" value="P-loop containing nucleotide triphosphate hydrolases"/>
    <property type="match status" value="3"/>
</dbReference>
<dbReference type="GO" id="GO:0005654">
    <property type="term" value="C:nucleoplasm"/>
    <property type="evidence" value="ECO:0007669"/>
    <property type="project" value="TreeGrafter"/>
</dbReference>
<dbReference type="SUPFAM" id="SSF52540">
    <property type="entry name" value="P-loop containing nucleoside triphosphate hydrolases"/>
    <property type="match status" value="2"/>
</dbReference>
<dbReference type="GO" id="GO:0003677">
    <property type="term" value="F:DNA binding"/>
    <property type="evidence" value="ECO:0007669"/>
    <property type="project" value="UniProtKB-KW"/>
</dbReference>
<evidence type="ECO:0000313" key="11">
    <source>
        <dbReference type="EMBL" id="KAK3101271.1"/>
    </source>
</evidence>
<comment type="caution">
    <text evidence="11">The sequence shown here is derived from an EMBL/GenBank/DDBJ whole genome shotgun (WGS) entry which is preliminary data.</text>
</comment>
<keyword evidence="2" id="KW-0547">Nucleotide-binding</keyword>
<evidence type="ECO:0000313" key="12">
    <source>
        <dbReference type="Proteomes" id="UP001186944"/>
    </source>
</evidence>
<dbReference type="GO" id="GO:0016787">
    <property type="term" value="F:hydrolase activity"/>
    <property type="evidence" value="ECO:0007669"/>
    <property type="project" value="UniProtKB-KW"/>
</dbReference>
<dbReference type="EC" id="5.6.2.4" evidence="7"/>
<evidence type="ECO:0000256" key="2">
    <source>
        <dbReference type="ARBA" id="ARBA00022741"/>
    </source>
</evidence>
<feature type="compositionally biased region" description="Polar residues" evidence="8">
    <location>
        <begin position="1"/>
        <end position="10"/>
    </location>
</feature>
<dbReference type="GO" id="GO:0008146">
    <property type="term" value="F:sulfotransferase activity"/>
    <property type="evidence" value="ECO:0007669"/>
    <property type="project" value="InterPro"/>
</dbReference>
<dbReference type="GO" id="GO:0005737">
    <property type="term" value="C:cytoplasm"/>
    <property type="evidence" value="ECO:0007669"/>
    <property type="project" value="TreeGrafter"/>
</dbReference>
<dbReference type="Pfam" id="PF00270">
    <property type="entry name" value="DEAD"/>
    <property type="match status" value="1"/>
</dbReference>
<sequence>MLPQQINTLENAYDGDANFHGDESLENEDTNVSDEIITATSSSNDTPKTSPITEKTSPDTSVIASPETPTKCMKRKSPGLGRQDQVKSRLLEVAEIEHEQKMKNLLLKNDILKLKKQKLELLDRENSPRILNTHMPFRWLPKKHLESGGKIIHVRRNPKDVSVSAFHHFLSSDGTGYGDKNMTWQQFFDNVVVGNVPLYDGWFKYEKDVEFAKGTKQGASIHSLLYERLILDPVIEIKQLAQFLGLPISNELAEEIADQCSLEKLRTCNKQIPIDFFKMFKEMSEQTKTSPIKPPVIYRKDIQAGRVDVVFCSPESITQKYWMRILKEGKLRDQLSVLVFDEAHCISEWGLDFRPDYRSVSDLVSILDHIPTLLLTATATKAIQRDLNSLLALPASTKVVARIPDRPNIYLHIEQAVERVESLQWTIDHLSRYGIKSKKILVYCRTLRSCQTLYMWCMENLGDKACLSSEHLVKDRLVDMFHSKAHQETVSRIMNDFPKEESVIRLLFSTVAFGLGVQIDSIDIVVHYGIESSTLSYWQEIGRCARDGRPGLAITYAFKRSVNDCDDANMKEVATSTNCIRSLLLRIFILQGSDSIDFQHSECDMKCEFWCKCSYCLCCSNCHKNANVLQR</sequence>
<feature type="region of interest" description="Disordered" evidence="8">
    <location>
        <begin position="1"/>
        <end position="83"/>
    </location>
</feature>
<gene>
    <name evidence="11" type="ORF">FSP39_002286</name>
</gene>
<evidence type="ECO:0000256" key="3">
    <source>
        <dbReference type="ARBA" id="ARBA00022801"/>
    </source>
</evidence>
<dbReference type="PANTHER" id="PTHR13710:SF157">
    <property type="entry name" value="DNA HELICASE"/>
    <property type="match status" value="1"/>
</dbReference>
<keyword evidence="5" id="KW-0238">DNA-binding</keyword>
<dbReference type="Proteomes" id="UP001186944">
    <property type="component" value="Unassembled WGS sequence"/>
</dbReference>
<dbReference type="InterPro" id="IPR014001">
    <property type="entry name" value="Helicase_ATP-bd"/>
</dbReference>
<dbReference type="GO" id="GO:0043138">
    <property type="term" value="F:3'-5' DNA helicase activity"/>
    <property type="evidence" value="ECO:0007669"/>
    <property type="project" value="UniProtKB-EC"/>
</dbReference>
<dbReference type="GO" id="GO:0005524">
    <property type="term" value="F:ATP binding"/>
    <property type="evidence" value="ECO:0007669"/>
    <property type="project" value="UniProtKB-KW"/>
</dbReference>
<name>A0AA88YPH3_PINIB</name>
<comment type="similarity">
    <text evidence="1">Belongs to the helicase family. RecQ subfamily.</text>
</comment>
<feature type="domain" description="Helicase ATP-binding" evidence="9">
    <location>
        <begin position="282"/>
        <end position="397"/>
    </location>
</feature>
<dbReference type="PROSITE" id="PS51192">
    <property type="entry name" value="HELICASE_ATP_BIND_1"/>
    <property type="match status" value="1"/>
</dbReference>
<keyword evidence="12" id="KW-1185">Reference proteome</keyword>
<dbReference type="GO" id="GO:0005694">
    <property type="term" value="C:chromosome"/>
    <property type="evidence" value="ECO:0007669"/>
    <property type="project" value="TreeGrafter"/>
</dbReference>
<protein>
    <recommendedName>
        <fullName evidence="7">DNA 3'-5' helicase</fullName>
        <ecNumber evidence="7">5.6.2.4</ecNumber>
    </recommendedName>
</protein>
<dbReference type="InterPro" id="IPR001650">
    <property type="entry name" value="Helicase_C-like"/>
</dbReference>
<dbReference type="InterPro" id="IPR027417">
    <property type="entry name" value="P-loop_NTPase"/>
</dbReference>
<evidence type="ECO:0000256" key="8">
    <source>
        <dbReference type="SAM" id="MobiDB-lite"/>
    </source>
</evidence>
<dbReference type="GO" id="GO:0000723">
    <property type="term" value="P:telomere maintenance"/>
    <property type="evidence" value="ECO:0007669"/>
    <property type="project" value="TreeGrafter"/>
</dbReference>
<proteinExistence type="inferred from homology"/>
<evidence type="ECO:0000256" key="7">
    <source>
        <dbReference type="ARBA" id="ARBA00034808"/>
    </source>
</evidence>
<dbReference type="PROSITE" id="PS51194">
    <property type="entry name" value="HELICASE_CTER"/>
    <property type="match status" value="1"/>
</dbReference>
<dbReference type="Pfam" id="PF00271">
    <property type="entry name" value="Helicase_C"/>
    <property type="match status" value="1"/>
</dbReference>
<organism evidence="11 12">
    <name type="scientific">Pinctada imbricata</name>
    <name type="common">Atlantic pearl-oyster</name>
    <name type="synonym">Pinctada martensii</name>
    <dbReference type="NCBI Taxonomy" id="66713"/>
    <lineage>
        <taxon>Eukaryota</taxon>
        <taxon>Metazoa</taxon>
        <taxon>Spiralia</taxon>
        <taxon>Lophotrochozoa</taxon>
        <taxon>Mollusca</taxon>
        <taxon>Bivalvia</taxon>
        <taxon>Autobranchia</taxon>
        <taxon>Pteriomorphia</taxon>
        <taxon>Pterioida</taxon>
        <taxon>Pterioidea</taxon>
        <taxon>Pteriidae</taxon>
        <taxon>Pinctada</taxon>
    </lineage>
</organism>
<dbReference type="PROSITE" id="PS00690">
    <property type="entry name" value="DEAH_ATP_HELICASE"/>
    <property type="match status" value="1"/>
</dbReference>
<reference evidence="11" key="1">
    <citation type="submission" date="2019-08" db="EMBL/GenBank/DDBJ databases">
        <title>The improved chromosome-level genome for the pearl oyster Pinctada fucata martensii using PacBio sequencing and Hi-C.</title>
        <authorList>
            <person name="Zheng Z."/>
        </authorList>
    </citation>
    <scope>NUCLEOTIDE SEQUENCE</scope>
    <source>
        <strain evidence="11">ZZ-2019</strain>
        <tissue evidence="11">Adductor muscle</tissue>
    </source>
</reference>
<dbReference type="InterPro" id="IPR000863">
    <property type="entry name" value="Sulfotransferase_dom"/>
</dbReference>
<evidence type="ECO:0000256" key="6">
    <source>
        <dbReference type="ARBA" id="ARBA00034617"/>
    </source>
</evidence>
<dbReference type="GO" id="GO:0009378">
    <property type="term" value="F:four-way junction helicase activity"/>
    <property type="evidence" value="ECO:0007669"/>
    <property type="project" value="TreeGrafter"/>
</dbReference>
<dbReference type="PANTHER" id="PTHR13710">
    <property type="entry name" value="DNA HELICASE RECQ FAMILY MEMBER"/>
    <property type="match status" value="1"/>
</dbReference>
<dbReference type="InterPro" id="IPR002464">
    <property type="entry name" value="DNA/RNA_helicase_DEAH_CS"/>
</dbReference>
<dbReference type="Pfam" id="PF00685">
    <property type="entry name" value="Sulfotransfer_1"/>
    <property type="match status" value="1"/>
</dbReference>
<dbReference type="EMBL" id="VSWD01000005">
    <property type="protein sequence ID" value="KAK3101271.1"/>
    <property type="molecule type" value="Genomic_DNA"/>
</dbReference>
<feature type="domain" description="Helicase C-terminal" evidence="10">
    <location>
        <begin position="429"/>
        <end position="596"/>
    </location>
</feature>
<dbReference type="GO" id="GO:0000724">
    <property type="term" value="P:double-strand break repair via homologous recombination"/>
    <property type="evidence" value="ECO:0007669"/>
    <property type="project" value="TreeGrafter"/>
</dbReference>
<feature type="compositionally biased region" description="Polar residues" evidence="8">
    <location>
        <begin position="38"/>
        <end position="63"/>
    </location>
</feature>
<keyword evidence="3" id="KW-0378">Hydrolase</keyword>
<dbReference type="AlphaFoldDB" id="A0AA88YPH3"/>